<gene>
    <name evidence="1" type="ORF">LCGC14_2890220</name>
</gene>
<name>A0A0F9A5B4_9ZZZZ</name>
<evidence type="ECO:0000313" key="1">
    <source>
        <dbReference type="EMBL" id="KKK73794.1"/>
    </source>
</evidence>
<comment type="caution">
    <text evidence="1">The sequence shown here is derived from an EMBL/GenBank/DDBJ whole genome shotgun (WGS) entry which is preliminary data.</text>
</comment>
<organism evidence="1">
    <name type="scientific">marine sediment metagenome</name>
    <dbReference type="NCBI Taxonomy" id="412755"/>
    <lineage>
        <taxon>unclassified sequences</taxon>
        <taxon>metagenomes</taxon>
        <taxon>ecological metagenomes</taxon>
    </lineage>
</organism>
<dbReference type="AlphaFoldDB" id="A0A0F9A5B4"/>
<proteinExistence type="predicted"/>
<reference evidence="1" key="1">
    <citation type="journal article" date="2015" name="Nature">
        <title>Complex archaea that bridge the gap between prokaryotes and eukaryotes.</title>
        <authorList>
            <person name="Spang A."/>
            <person name="Saw J.H."/>
            <person name="Jorgensen S.L."/>
            <person name="Zaremba-Niedzwiedzka K."/>
            <person name="Martijn J."/>
            <person name="Lind A.E."/>
            <person name="van Eijk R."/>
            <person name="Schleper C."/>
            <person name="Guy L."/>
            <person name="Ettema T.J."/>
        </authorList>
    </citation>
    <scope>NUCLEOTIDE SEQUENCE</scope>
</reference>
<dbReference type="EMBL" id="LAZR01056623">
    <property type="protein sequence ID" value="KKK73794.1"/>
    <property type="molecule type" value="Genomic_DNA"/>
</dbReference>
<sequence length="132" mass="15016">HAIDTSIVVISKNRTAAARFIKAKDVNVIDIPWWMWDETDLTALLECLLEGTKRILTQWPKSIDWVLGGVAETLGDTPLEMRRNSRHAVQGWQALLPNANVQIRPHEFSNYYYAWSTVGQINLEARRVLSGS</sequence>
<accession>A0A0F9A5B4</accession>
<feature type="non-terminal residue" evidence="1">
    <location>
        <position position="1"/>
    </location>
</feature>
<protein>
    <submittedName>
        <fullName evidence="1">Uncharacterized protein</fullName>
    </submittedName>
</protein>